<feature type="signal peptide" evidence="1">
    <location>
        <begin position="1"/>
        <end position="23"/>
    </location>
</feature>
<evidence type="ECO:0000313" key="4">
    <source>
        <dbReference type="Proteomes" id="UP000671828"/>
    </source>
</evidence>
<dbReference type="EMBL" id="CP072788">
    <property type="protein sequence ID" value="QTR04090.1"/>
    <property type="molecule type" value="Genomic_DNA"/>
</dbReference>
<reference evidence="2 5" key="1">
    <citation type="submission" date="2021-01" db="EMBL/GenBank/DDBJ databases">
        <title>Sequencing the genomes of 1000 actinobacteria strains.</title>
        <authorList>
            <person name="Klenk H.-P."/>
        </authorList>
    </citation>
    <scope>NUCLEOTIDE SEQUENCE [LARGE SCALE GENOMIC DNA]</scope>
    <source>
        <strain evidence="2 5">DSM 44581</strain>
    </source>
</reference>
<reference evidence="3" key="2">
    <citation type="submission" date="2021-04" db="EMBL/GenBank/DDBJ databases">
        <title>Saccharothrix algeriensis WGS.</title>
        <authorList>
            <person name="Stuskova K."/>
            <person name="Hakalova E."/>
            <person name="Tebbal A.B."/>
            <person name="Eichmeier A."/>
        </authorList>
    </citation>
    <scope>NUCLEOTIDE SEQUENCE</scope>
    <source>
        <strain evidence="3">NRRL B-24137</strain>
    </source>
</reference>
<accession>A0A8T8I0V6</accession>
<evidence type="ECO:0008006" key="6">
    <source>
        <dbReference type="Google" id="ProtNLM"/>
    </source>
</evidence>
<evidence type="ECO:0000256" key="1">
    <source>
        <dbReference type="SAM" id="SignalP"/>
    </source>
</evidence>
<protein>
    <recommendedName>
        <fullName evidence="6">Lipoprotein</fullName>
    </recommendedName>
</protein>
<organism evidence="3 4">
    <name type="scientific">Saccharothrix algeriensis</name>
    <dbReference type="NCBI Taxonomy" id="173560"/>
    <lineage>
        <taxon>Bacteria</taxon>
        <taxon>Bacillati</taxon>
        <taxon>Actinomycetota</taxon>
        <taxon>Actinomycetes</taxon>
        <taxon>Pseudonocardiales</taxon>
        <taxon>Pseudonocardiaceae</taxon>
        <taxon>Saccharothrix</taxon>
    </lineage>
</organism>
<dbReference type="AlphaFoldDB" id="A0A8T8I0V6"/>
<evidence type="ECO:0000313" key="3">
    <source>
        <dbReference type="EMBL" id="QTR04090.1"/>
    </source>
</evidence>
<evidence type="ECO:0000313" key="5">
    <source>
        <dbReference type="Proteomes" id="UP001195724"/>
    </source>
</evidence>
<dbReference type="EMBL" id="JAFBCL010000001">
    <property type="protein sequence ID" value="MBM7809813.1"/>
    <property type="molecule type" value="Genomic_DNA"/>
</dbReference>
<name>A0A8T8I0V6_9PSEU</name>
<evidence type="ECO:0000313" key="2">
    <source>
        <dbReference type="EMBL" id="MBM7809813.1"/>
    </source>
</evidence>
<sequence length="223" mass="22613">MRKKSRSALWPTTMCLLATACTASPPPAPVTVTVTQPTSSTPSGPTTTSAAPSIVASGYYAVCEGRGFPDAAAYAGPGPHPIGIAVLSAKGPATGVDVDLTSDVATVPAEWKSPANTALQLVACVTVLDVVEVRECEYRVIGGTAGNALFKNRLFNRVLRIEVLSARTGEPVADAVRATTGTTTCAASAKQPPVGSSASPNQFGTLTDAERDALLGGVVTATV</sequence>
<dbReference type="Proteomes" id="UP000671828">
    <property type="component" value="Chromosome"/>
</dbReference>
<dbReference type="Proteomes" id="UP001195724">
    <property type="component" value="Unassembled WGS sequence"/>
</dbReference>
<gene>
    <name evidence="3" type="ORF">J7S33_03620</name>
    <name evidence="2" type="ORF">JOE68_000678</name>
</gene>
<dbReference type="PROSITE" id="PS51257">
    <property type="entry name" value="PROKAR_LIPOPROTEIN"/>
    <property type="match status" value="1"/>
</dbReference>
<feature type="chain" id="PRO_5038722532" description="Lipoprotein" evidence="1">
    <location>
        <begin position="24"/>
        <end position="223"/>
    </location>
</feature>
<dbReference type="RefSeq" id="WP_204840877.1">
    <property type="nucleotide sequence ID" value="NZ_JAFBCL010000001.1"/>
</dbReference>
<keyword evidence="1" id="KW-0732">Signal</keyword>
<proteinExistence type="predicted"/>
<keyword evidence="5" id="KW-1185">Reference proteome</keyword>